<dbReference type="HAMAP" id="MF_03023">
    <property type="entry name" value="Katanin_p60_A1"/>
    <property type="match status" value="1"/>
</dbReference>
<dbReference type="InterPro" id="IPR028596">
    <property type="entry name" value="KATNA1"/>
</dbReference>
<keyword evidence="2 8" id="KW-0963">Cytoplasm</keyword>
<dbReference type="InterPro" id="IPR003960">
    <property type="entry name" value="ATPase_AAA_CS"/>
</dbReference>
<accession>A0ABQ7W716</accession>
<evidence type="ECO:0000256" key="2">
    <source>
        <dbReference type="ARBA" id="ARBA00022490"/>
    </source>
</evidence>
<dbReference type="Gene3D" id="1.10.8.60">
    <property type="match status" value="1"/>
</dbReference>
<protein>
    <recommendedName>
        <fullName evidence="8">Katanin p60 ATPase-containing subunit A1</fullName>
        <shortName evidence="8">Katanin p60 subunit A1</shortName>
        <ecNumber evidence="8">5.6.1.1</ecNumber>
    </recommendedName>
    <alternativeName>
        <fullName evidence="8">p60 katanin</fullName>
    </alternativeName>
</protein>
<dbReference type="InterPro" id="IPR027417">
    <property type="entry name" value="P-loop_NTPase"/>
</dbReference>
<dbReference type="InterPro" id="IPR050304">
    <property type="entry name" value="MT-severing_AAA_ATPase"/>
</dbReference>
<evidence type="ECO:0000313" key="10">
    <source>
        <dbReference type="EMBL" id="KAH0776390.1"/>
    </source>
</evidence>
<dbReference type="InterPro" id="IPR041569">
    <property type="entry name" value="AAA_lid_3"/>
</dbReference>
<evidence type="ECO:0000256" key="8">
    <source>
        <dbReference type="HAMAP-Rule" id="MF_03023"/>
    </source>
</evidence>
<keyword evidence="5 8" id="KW-0067">ATP-binding</keyword>
<dbReference type="InterPro" id="IPR015415">
    <property type="entry name" value="Spast_Vps4_C"/>
</dbReference>
<dbReference type="SMART" id="SM00382">
    <property type="entry name" value="AAA"/>
    <property type="match status" value="1"/>
</dbReference>
<evidence type="ECO:0000256" key="6">
    <source>
        <dbReference type="ARBA" id="ARBA00023212"/>
    </source>
</evidence>
<dbReference type="Pfam" id="PF17862">
    <property type="entry name" value="AAA_lid_3"/>
    <property type="match status" value="1"/>
</dbReference>
<keyword evidence="3 8" id="KW-0493">Microtubule</keyword>
<evidence type="ECO:0000256" key="4">
    <source>
        <dbReference type="ARBA" id="ARBA00022741"/>
    </source>
</evidence>
<dbReference type="InterPro" id="IPR003593">
    <property type="entry name" value="AAA+_ATPase"/>
</dbReference>
<keyword evidence="11" id="KW-1185">Reference proteome</keyword>
<evidence type="ECO:0000259" key="9">
    <source>
        <dbReference type="PROSITE" id="PS50222"/>
    </source>
</evidence>
<evidence type="ECO:0000256" key="5">
    <source>
        <dbReference type="ARBA" id="ARBA00022840"/>
    </source>
</evidence>
<dbReference type="InterPro" id="IPR003959">
    <property type="entry name" value="ATPase_AAA_core"/>
</dbReference>
<comment type="function">
    <text evidence="8">Severs microtubules in an ATP-dependent manner. Microtubule severing may promote rapid reorganization of cellular microtubule arrays.</text>
</comment>
<dbReference type="PANTHER" id="PTHR23074">
    <property type="entry name" value="AAA DOMAIN-CONTAINING"/>
    <property type="match status" value="1"/>
</dbReference>
<comment type="similarity">
    <text evidence="8">Belongs to the AAA ATPase family. Katanin p60 subunit A1 subfamily.</text>
</comment>
<dbReference type="PROSITE" id="PS50222">
    <property type="entry name" value="EF_HAND_2"/>
    <property type="match status" value="1"/>
</dbReference>
<dbReference type="Proteomes" id="UP000826656">
    <property type="component" value="Unassembled WGS sequence"/>
</dbReference>
<gene>
    <name evidence="8" type="primary">KATNA1</name>
    <name evidence="10" type="ORF">KY290_007801</name>
</gene>
<dbReference type="InterPro" id="IPR002048">
    <property type="entry name" value="EF_hand_dom"/>
</dbReference>
<keyword evidence="6 8" id="KW-0206">Cytoskeleton</keyword>
<comment type="subcellular location">
    <subcellularLocation>
        <location evidence="1 8">Cytoplasm</location>
        <location evidence="1 8">Cytoskeleton</location>
    </subcellularLocation>
</comment>
<feature type="domain" description="EF-hand" evidence="9">
    <location>
        <begin position="9"/>
        <end position="44"/>
    </location>
</feature>
<dbReference type="EMBL" id="JAIVGD010000003">
    <property type="protein sequence ID" value="KAH0776390.1"/>
    <property type="molecule type" value="Genomic_DNA"/>
</dbReference>
<evidence type="ECO:0000256" key="1">
    <source>
        <dbReference type="ARBA" id="ARBA00004245"/>
    </source>
</evidence>
<keyword evidence="4 8" id="KW-0547">Nucleotide-binding</keyword>
<evidence type="ECO:0000256" key="7">
    <source>
        <dbReference type="ARBA" id="ARBA00023235"/>
    </source>
</evidence>
<proteinExistence type="inferred from homology"/>
<dbReference type="Pfam" id="PF00004">
    <property type="entry name" value="AAA"/>
    <property type="match status" value="1"/>
</dbReference>
<dbReference type="Pfam" id="PF09336">
    <property type="entry name" value="Vps4_C"/>
    <property type="match status" value="1"/>
</dbReference>
<keyword evidence="7 8" id="KW-0413">Isomerase</keyword>
<dbReference type="Gene3D" id="3.40.50.300">
    <property type="entry name" value="P-loop containing nucleotide triphosphate hydrolases"/>
    <property type="match status" value="1"/>
</dbReference>
<evidence type="ECO:0000256" key="3">
    <source>
        <dbReference type="ARBA" id="ARBA00022701"/>
    </source>
</evidence>
<dbReference type="SUPFAM" id="SSF52540">
    <property type="entry name" value="P-loop containing nucleoside triphosphate hydrolases"/>
    <property type="match status" value="1"/>
</dbReference>
<comment type="caution">
    <text evidence="10">The sequence shown here is derived from an EMBL/GenBank/DDBJ whole genome shotgun (WGS) entry which is preliminary data.</text>
</comment>
<dbReference type="EC" id="5.6.1.1" evidence="8"/>
<comment type="catalytic activity">
    <reaction evidence="8">
        <text>n ATP + n H2O + a microtubule = n ADP + n phosphate + (n+1) alpha/beta tubulin heterodimers.</text>
        <dbReference type="EC" id="5.6.1.1"/>
    </reaction>
</comment>
<dbReference type="PROSITE" id="PS00674">
    <property type="entry name" value="AAA"/>
    <property type="match status" value="1"/>
</dbReference>
<name>A0ABQ7W716_SOLTU</name>
<evidence type="ECO:0000313" key="11">
    <source>
        <dbReference type="Proteomes" id="UP000826656"/>
    </source>
</evidence>
<dbReference type="PANTHER" id="PTHR23074:SF150">
    <property type="entry name" value="KATANIN P60 ATPASE-CONTAINING SUBUNIT A1-LIKE"/>
    <property type="match status" value="1"/>
</dbReference>
<feature type="binding site" evidence="8">
    <location>
        <begin position="348"/>
        <end position="355"/>
    </location>
    <ligand>
        <name>ATP</name>
        <dbReference type="ChEBI" id="CHEBI:30616"/>
    </ligand>
</feature>
<reference evidence="10 11" key="1">
    <citation type="journal article" date="2021" name="bioRxiv">
        <title>Chromosome-scale and haplotype-resolved genome assembly of a tetraploid potato cultivar.</title>
        <authorList>
            <person name="Sun H."/>
            <person name="Jiao W.-B."/>
            <person name="Krause K."/>
            <person name="Campoy J.A."/>
            <person name="Goel M."/>
            <person name="Folz-Donahue K."/>
            <person name="Kukat C."/>
            <person name="Huettel B."/>
            <person name="Schneeberger K."/>
        </authorList>
    </citation>
    <scope>NUCLEOTIDE SEQUENCE [LARGE SCALE GENOMIC DNA]</scope>
    <source>
        <strain evidence="10">SolTubOtavaFocal</strain>
        <tissue evidence="10">Leaves</tissue>
    </source>
</reference>
<sequence>MAGVDAAKSKEEKMKIIFDKFDINKDLHLGITELLGWIMAVEPTLSNDLQRLPFFLQIFLGNPSFLAGSKGLSYYGFTHIYEEGHRNLDHDFNTINIQQVVSLQAGPAVGQGYAIRGVLQQQQHSLMLQSQLQQQQQRYQQQRSLMLQSQLLQQQAQEHASLATTTYSNNSTFSNNNLINNIHYRNTAHQVDGGIRPAGQVYNIGITAQQMGGGISSAAQVNCYENTTQQVGGGISSAAQVNSNANTTQQVGGGISSVAQVNSYGNTMQQVNAVKDGKSKVKYNGSHPELAARLQKEILDTNPGVKWDDVAGLSEAKRILQETVVLPLLMPEYFQGIRRPWRGVLMFGPPGTGKTLLAKAVATECGMTFMNISCSSLCGKWYGESERLTRCLFELARAHAPTIIFIDEIDSLCSARGSATEHETSRRLKSELLVQIDGLNNSNSTSDKMVTLLAATNFPGSIDEALRRRLEKRIYIPLPDFENRKELIRISLKSIELAPGVDIEQVAQKTEGYSGDDLTNICRDASLNGMRWKIAGKTIDEIKNILKSEMLKIPVTMEDFLEAIDKIKPTVSLGDIQRHEKWYSEFGSS</sequence>
<organism evidence="10 11">
    <name type="scientific">Solanum tuberosum</name>
    <name type="common">Potato</name>
    <dbReference type="NCBI Taxonomy" id="4113"/>
    <lineage>
        <taxon>Eukaryota</taxon>
        <taxon>Viridiplantae</taxon>
        <taxon>Streptophyta</taxon>
        <taxon>Embryophyta</taxon>
        <taxon>Tracheophyta</taxon>
        <taxon>Spermatophyta</taxon>
        <taxon>Magnoliopsida</taxon>
        <taxon>eudicotyledons</taxon>
        <taxon>Gunneridae</taxon>
        <taxon>Pentapetalae</taxon>
        <taxon>asterids</taxon>
        <taxon>lamiids</taxon>
        <taxon>Solanales</taxon>
        <taxon>Solanaceae</taxon>
        <taxon>Solanoideae</taxon>
        <taxon>Solaneae</taxon>
        <taxon>Solanum</taxon>
    </lineage>
</organism>